<dbReference type="EMBL" id="MN661134">
    <property type="protein sequence ID" value="QHA33815.1"/>
    <property type="molecule type" value="Genomic_DNA"/>
</dbReference>
<evidence type="ECO:0000313" key="4">
    <source>
        <dbReference type="EMBL" id="QHA33815.1"/>
    </source>
</evidence>
<organism evidence="3">
    <name type="scientific">Atrato Denso-like virus 1</name>
    <dbReference type="NCBI Taxonomy" id="2689333"/>
    <lineage>
        <taxon>Viruses</taxon>
        <taxon>Monodnaviria</taxon>
        <taxon>Shotokuvirae</taxon>
        <taxon>Cossaviricota</taxon>
        <taxon>Quintoviricetes</taxon>
        <taxon>Piccovirales</taxon>
        <taxon>Parvoviridae</taxon>
        <taxon>Densovirinae</taxon>
    </lineage>
</organism>
<name>A0A6B9KP58_9VIRU</name>
<proteinExistence type="predicted"/>
<dbReference type="EMBL" id="MN661133">
    <property type="protein sequence ID" value="QHA33809.1"/>
    <property type="molecule type" value="Genomic_DNA"/>
</dbReference>
<feature type="region of interest" description="Disordered" evidence="1">
    <location>
        <begin position="1"/>
        <end position="39"/>
    </location>
</feature>
<dbReference type="GO" id="GO:0005198">
    <property type="term" value="F:structural molecule activity"/>
    <property type="evidence" value="ECO:0007669"/>
    <property type="project" value="InterPro"/>
</dbReference>
<evidence type="ECO:0000259" key="2">
    <source>
        <dbReference type="Pfam" id="PF08398"/>
    </source>
</evidence>
<sequence length="111" mass="12183">MSSVVGKKPSFLLPKHNYFGPGNQSRAEGNPLEPVDEDDRIASRHDDAYYRAQTKEDIYSADRTAIGEFSKDFFTTGNWHSGLGAAGIGLKHGFEKLTGSVVYPNLGEYGQ</sequence>
<reference evidence="3" key="1">
    <citation type="submission" date="2019-11" db="EMBL/GenBank/DDBJ databases">
        <authorList>
            <person name="Nitsche A."/>
            <person name="Hankeln T."/>
            <person name="Acosta O."/>
            <person name="Velez I.D."/>
            <person name="Schiemann D.J."/>
        </authorList>
    </citation>
    <scope>NUCLEOTIDE SEQUENCE</scope>
    <source>
        <strain evidence="3">Psal 1745-6</strain>
        <strain evidence="4">Psal 1747-3</strain>
    </source>
</reference>
<feature type="domain" description="Phospholipase A2-like" evidence="2">
    <location>
        <begin position="11"/>
        <end position="58"/>
    </location>
</feature>
<accession>A0A6B9KP58</accession>
<evidence type="ECO:0000256" key="1">
    <source>
        <dbReference type="SAM" id="MobiDB-lite"/>
    </source>
</evidence>
<dbReference type="InterPro" id="IPR013607">
    <property type="entry name" value="Phospholipase_A2-like"/>
</dbReference>
<evidence type="ECO:0000313" key="3">
    <source>
        <dbReference type="EMBL" id="QHA33809.1"/>
    </source>
</evidence>
<dbReference type="Pfam" id="PF08398">
    <property type="entry name" value="Phospholip_A2_4"/>
    <property type="match status" value="1"/>
</dbReference>
<protein>
    <recommendedName>
        <fullName evidence="2">Phospholipase A2-like domain-containing protein</fullName>
    </recommendedName>
</protein>